<feature type="region of interest" description="Disordered" evidence="1">
    <location>
        <begin position="15"/>
        <end position="39"/>
    </location>
</feature>
<dbReference type="AlphaFoldDB" id="A0A8J3U4R2"/>
<proteinExistence type="predicted"/>
<name>A0A8J3U4R2_9ACTN</name>
<dbReference type="RefSeq" id="WP_204073627.1">
    <property type="nucleotide sequence ID" value="NZ_BAABHI010000013.1"/>
</dbReference>
<accession>A0A8J3U4R2</accession>
<evidence type="ECO:0000313" key="2">
    <source>
        <dbReference type="EMBL" id="GII37952.1"/>
    </source>
</evidence>
<protein>
    <submittedName>
        <fullName evidence="2">Uncharacterized protein</fullName>
    </submittedName>
</protein>
<evidence type="ECO:0000256" key="1">
    <source>
        <dbReference type="SAM" id="MobiDB-lite"/>
    </source>
</evidence>
<dbReference type="EMBL" id="BOOP01000011">
    <property type="protein sequence ID" value="GII37952.1"/>
    <property type="molecule type" value="Genomic_DNA"/>
</dbReference>
<keyword evidence="3" id="KW-1185">Reference proteome</keyword>
<dbReference type="Proteomes" id="UP000622547">
    <property type="component" value="Unassembled WGS sequence"/>
</dbReference>
<gene>
    <name evidence="2" type="ORF">Pph01_29550</name>
</gene>
<sequence>MPGVVAELHLPYAGMHGQTGAEQRDGLGDHDAESGTRGRHVEVAADHQAERGAAHPYRISQSGKTLLQFQIEAHSRRLKLNGILASNQVIRRYHRPSIAGANVPLVLSQITGTR</sequence>
<organism evidence="2 3">
    <name type="scientific">Planotetraspora phitsanulokensis</name>
    <dbReference type="NCBI Taxonomy" id="575192"/>
    <lineage>
        <taxon>Bacteria</taxon>
        <taxon>Bacillati</taxon>
        <taxon>Actinomycetota</taxon>
        <taxon>Actinomycetes</taxon>
        <taxon>Streptosporangiales</taxon>
        <taxon>Streptosporangiaceae</taxon>
        <taxon>Planotetraspora</taxon>
    </lineage>
</organism>
<comment type="caution">
    <text evidence="2">The sequence shown here is derived from an EMBL/GenBank/DDBJ whole genome shotgun (WGS) entry which is preliminary data.</text>
</comment>
<evidence type="ECO:0000313" key="3">
    <source>
        <dbReference type="Proteomes" id="UP000622547"/>
    </source>
</evidence>
<feature type="compositionally biased region" description="Basic and acidic residues" evidence="1">
    <location>
        <begin position="22"/>
        <end position="39"/>
    </location>
</feature>
<reference evidence="2 3" key="1">
    <citation type="submission" date="2021-01" db="EMBL/GenBank/DDBJ databases">
        <title>Whole genome shotgun sequence of Planotetraspora phitsanulokensis NBRC 104273.</title>
        <authorList>
            <person name="Komaki H."/>
            <person name="Tamura T."/>
        </authorList>
    </citation>
    <scope>NUCLEOTIDE SEQUENCE [LARGE SCALE GENOMIC DNA]</scope>
    <source>
        <strain evidence="2 3">NBRC 104273</strain>
    </source>
</reference>